<dbReference type="GO" id="GO:0008063">
    <property type="term" value="P:Toll signaling pathway"/>
    <property type="evidence" value="ECO:0007669"/>
    <property type="project" value="TreeGrafter"/>
</dbReference>
<dbReference type="GO" id="GO:0005737">
    <property type="term" value="C:cytoplasm"/>
    <property type="evidence" value="ECO:0007669"/>
    <property type="project" value="UniProtKB-SubCell"/>
</dbReference>
<dbReference type="STRING" id="55544.A0A4D9E8Q7"/>
<evidence type="ECO:0000256" key="3">
    <source>
        <dbReference type="ARBA" id="ARBA00022588"/>
    </source>
</evidence>
<dbReference type="GO" id="GO:0034142">
    <property type="term" value="P:toll-like receptor 4 signaling pathway"/>
    <property type="evidence" value="ECO:0007669"/>
    <property type="project" value="TreeGrafter"/>
</dbReference>
<feature type="domain" description="TIR" evidence="8">
    <location>
        <begin position="233"/>
        <end position="367"/>
    </location>
</feature>
<proteinExistence type="predicted"/>
<gene>
    <name evidence="9" type="ORF">DR999_PMT13046</name>
</gene>
<reference evidence="9 10" key="2">
    <citation type="submission" date="2019-04" db="EMBL/GenBank/DDBJ databases">
        <title>The genome sequence of big-headed turtle.</title>
        <authorList>
            <person name="Gong S."/>
        </authorList>
    </citation>
    <scope>NUCLEOTIDE SEQUENCE [LARGE SCALE GENOMIC DNA]</scope>
    <source>
        <strain evidence="9">DO16091913</strain>
        <tissue evidence="9">Muscle</tissue>
    </source>
</reference>
<dbReference type="OrthoDB" id="10037120at2759"/>
<dbReference type="GO" id="GO:0045087">
    <property type="term" value="P:innate immune response"/>
    <property type="evidence" value="ECO:0007669"/>
    <property type="project" value="UniProtKB-KW"/>
</dbReference>
<evidence type="ECO:0000313" key="9">
    <source>
        <dbReference type="EMBL" id="TFK04418.1"/>
    </source>
</evidence>
<feature type="region of interest" description="Disordered" evidence="6">
    <location>
        <begin position="36"/>
        <end position="89"/>
    </location>
</feature>
<dbReference type="SMART" id="SM00255">
    <property type="entry name" value="TIR"/>
    <property type="match status" value="1"/>
</dbReference>
<dbReference type="SUPFAM" id="SSF47986">
    <property type="entry name" value="DEATH domain"/>
    <property type="match status" value="1"/>
</dbReference>
<evidence type="ECO:0000259" key="8">
    <source>
        <dbReference type="PROSITE" id="PS50104"/>
    </source>
</evidence>
<comment type="caution">
    <text evidence="9">The sequence shown here is derived from an EMBL/GenBank/DDBJ whole genome shotgun (WGS) entry which is preliminary data.</text>
</comment>
<dbReference type="InterPro" id="IPR035897">
    <property type="entry name" value="Toll_tir_struct_dom_sf"/>
</dbReference>
<keyword evidence="10" id="KW-1185">Reference proteome</keyword>
<accession>A0A4D9E8Q7</accession>
<comment type="subcellular location">
    <subcellularLocation>
        <location evidence="1">Cytoplasm</location>
    </subcellularLocation>
</comment>
<dbReference type="PANTHER" id="PTHR15079">
    <property type="entry name" value="MYD88"/>
    <property type="match status" value="1"/>
</dbReference>
<dbReference type="PANTHER" id="PTHR15079:SF3">
    <property type="entry name" value="MYELOID DIFFERENTIATION PRIMARY RESPONSE PROTEIN MYD88"/>
    <property type="match status" value="1"/>
</dbReference>
<dbReference type="GO" id="GO:0035325">
    <property type="term" value="F:Toll-like receptor binding"/>
    <property type="evidence" value="ECO:0007669"/>
    <property type="project" value="TreeGrafter"/>
</dbReference>
<dbReference type="Pfam" id="PF13676">
    <property type="entry name" value="TIR_2"/>
    <property type="match status" value="1"/>
</dbReference>
<protein>
    <submittedName>
        <fullName evidence="9">Dystonin</fullName>
    </submittedName>
</protein>
<dbReference type="Gene3D" id="3.40.50.10140">
    <property type="entry name" value="Toll/interleukin-1 receptor homology (TIR) domain"/>
    <property type="match status" value="1"/>
</dbReference>
<feature type="domain" description="Death" evidence="7">
    <location>
        <begin position="120"/>
        <end position="188"/>
    </location>
</feature>
<evidence type="ECO:0000259" key="7">
    <source>
        <dbReference type="PROSITE" id="PS50017"/>
    </source>
</evidence>
<keyword evidence="3" id="KW-0399">Innate immunity</keyword>
<dbReference type="FunFam" id="1.10.533.10:FF:000029">
    <property type="entry name" value="Myeloid differentiation primary response protein MyD88"/>
    <property type="match status" value="1"/>
</dbReference>
<dbReference type="CDD" id="cd08312">
    <property type="entry name" value="Death_MyD88"/>
    <property type="match status" value="1"/>
</dbReference>
<name>A0A4D9E8Q7_9SAUR</name>
<dbReference type="InterPro" id="IPR017281">
    <property type="entry name" value="Myelin_different_resp_MyD88"/>
</dbReference>
<evidence type="ECO:0000313" key="10">
    <source>
        <dbReference type="Proteomes" id="UP000297703"/>
    </source>
</evidence>
<dbReference type="GO" id="GO:0043123">
    <property type="term" value="P:positive regulation of canonical NF-kappaB signal transduction"/>
    <property type="evidence" value="ECO:0007669"/>
    <property type="project" value="InterPro"/>
</dbReference>
<dbReference type="InterPro" id="IPR034249">
    <property type="entry name" value="MyD88_Death"/>
</dbReference>
<dbReference type="SUPFAM" id="SSF52200">
    <property type="entry name" value="Toll/Interleukin receptor TIR domain"/>
    <property type="match status" value="1"/>
</dbReference>
<dbReference type="GO" id="GO:0006954">
    <property type="term" value="P:inflammatory response"/>
    <property type="evidence" value="ECO:0007669"/>
    <property type="project" value="UniProtKB-KW"/>
</dbReference>
<dbReference type="InterPro" id="IPR000488">
    <property type="entry name" value="Death_dom"/>
</dbReference>
<reference evidence="9 10" key="1">
    <citation type="submission" date="2019-04" db="EMBL/GenBank/DDBJ databases">
        <title>Draft genome of the big-headed turtle Platysternon megacephalum.</title>
        <authorList>
            <person name="Gong S."/>
        </authorList>
    </citation>
    <scope>NUCLEOTIDE SEQUENCE [LARGE SCALE GENOMIC DNA]</scope>
    <source>
        <strain evidence="9">DO16091913</strain>
        <tissue evidence="9">Muscle</tissue>
    </source>
</reference>
<dbReference type="Gene3D" id="1.10.533.10">
    <property type="entry name" value="Death Domain, Fas"/>
    <property type="match status" value="1"/>
</dbReference>
<dbReference type="Proteomes" id="UP000297703">
    <property type="component" value="Unassembled WGS sequence"/>
</dbReference>
<dbReference type="FunFam" id="3.40.50.10140:FF:000005">
    <property type="entry name" value="Myeloid differentiation primary response protein MyD88"/>
    <property type="match status" value="1"/>
</dbReference>
<dbReference type="SMART" id="SM00005">
    <property type="entry name" value="DEATH"/>
    <property type="match status" value="1"/>
</dbReference>
<evidence type="ECO:0000256" key="5">
    <source>
        <dbReference type="ARBA" id="ARBA00023198"/>
    </source>
</evidence>
<keyword evidence="5" id="KW-0395">Inflammatory response</keyword>
<keyword evidence="2" id="KW-0963">Cytoplasm</keyword>
<dbReference type="PROSITE" id="PS50104">
    <property type="entry name" value="TIR"/>
    <property type="match status" value="1"/>
</dbReference>
<dbReference type="PROSITE" id="PS50017">
    <property type="entry name" value="DEATH_DOMAIN"/>
    <property type="match status" value="1"/>
</dbReference>
<evidence type="ECO:0000256" key="1">
    <source>
        <dbReference type="ARBA" id="ARBA00004496"/>
    </source>
</evidence>
<dbReference type="Pfam" id="PF00531">
    <property type="entry name" value="Death"/>
    <property type="match status" value="1"/>
</dbReference>
<dbReference type="GO" id="GO:0050830">
    <property type="term" value="P:defense response to Gram-positive bacterium"/>
    <property type="evidence" value="ECO:0007669"/>
    <property type="project" value="TreeGrafter"/>
</dbReference>
<dbReference type="EMBL" id="QXTE01000138">
    <property type="protein sequence ID" value="TFK04418.1"/>
    <property type="molecule type" value="Genomic_DNA"/>
</dbReference>
<evidence type="ECO:0000256" key="4">
    <source>
        <dbReference type="ARBA" id="ARBA00022859"/>
    </source>
</evidence>
<dbReference type="AlphaFoldDB" id="A0A4D9E8Q7"/>
<keyword evidence="4" id="KW-0391">Immunity</keyword>
<dbReference type="GO" id="GO:0005886">
    <property type="term" value="C:plasma membrane"/>
    <property type="evidence" value="ECO:0007669"/>
    <property type="project" value="TreeGrafter"/>
</dbReference>
<dbReference type="InterPro" id="IPR011029">
    <property type="entry name" value="DEATH-like_dom_sf"/>
</dbReference>
<dbReference type="GO" id="GO:0070976">
    <property type="term" value="F:TIR domain binding"/>
    <property type="evidence" value="ECO:0007669"/>
    <property type="project" value="InterPro"/>
</dbReference>
<dbReference type="GO" id="GO:0002755">
    <property type="term" value="P:MyD88-dependent toll-like receptor signaling pathway"/>
    <property type="evidence" value="ECO:0007669"/>
    <property type="project" value="InterPro"/>
</dbReference>
<dbReference type="InterPro" id="IPR000157">
    <property type="entry name" value="TIR_dom"/>
</dbReference>
<feature type="compositionally biased region" description="Basic and acidic residues" evidence="6">
    <location>
        <begin position="53"/>
        <end position="64"/>
    </location>
</feature>
<evidence type="ECO:0000256" key="2">
    <source>
        <dbReference type="ARBA" id="ARBA00022490"/>
    </source>
</evidence>
<evidence type="ECO:0000256" key="6">
    <source>
        <dbReference type="SAM" id="MobiDB-lite"/>
    </source>
</evidence>
<sequence>MGSCLAVGGPVCPGPCLSLRARGSWPALLARRGGSAVPAGQRGAAGGGVGSETRGDPGREREVAKAAGGGSRTMDTATAGCGSPGPGSPAPPDLEAVPLVALNFSVRRRLGLYLNPRAPVAADWTTLAEELGYEYLEIKHLEAQPDPAARLLEDWQGRCPGGATVGRLLALLRALGRHDILADLGGRIEEDCKKYLQRKEQPLQVPAVDSSVRKTLEMSGITTRDDPYGNTPELFDAFICYCQKDIHFVQEMIRELEQTEFKLKLCVFDRDVLPGSCVWSITSELIERRCRKMVVVISDDYLDSNECDFQTKFALSLSPGARHKRLIPVKCKSMKNEFPSILRFITVCDYTNPCTKKWFWIRLAKSLLLP</sequence>
<organism evidence="9 10">
    <name type="scientific">Platysternon megacephalum</name>
    <name type="common">big-headed turtle</name>
    <dbReference type="NCBI Taxonomy" id="55544"/>
    <lineage>
        <taxon>Eukaryota</taxon>
        <taxon>Metazoa</taxon>
        <taxon>Chordata</taxon>
        <taxon>Craniata</taxon>
        <taxon>Vertebrata</taxon>
        <taxon>Euteleostomi</taxon>
        <taxon>Archelosauria</taxon>
        <taxon>Testudinata</taxon>
        <taxon>Testudines</taxon>
        <taxon>Cryptodira</taxon>
        <taxon>Durocryptodira</taxon>
        <taxon>Testudinoidea</taxon>
        <taxon>Platysternidae</taxon>
        <taxon>Platysternon</taxon>
    </lineage>
</organism>